<dbReference type="InterPro" id="IPR000160">
    <property type="entry name" value="GGDEF_dom"/>
</dbReference>
<dbReference type="PROSITE" id="PS50887">
    <property type="entry name" value="GGDEF"/>
    <property type="match status" value="1"/>
</dbReference>
<dbReference type="InterPro" id="IPR029787">
    <property type="entry name" value="Nucleotide_cyclase"/>
</dbReference>
<dbReference type="CDD" id="cd01949">
    <property type="entry name" value="GGDEF"/>
    <property type="match status" value="1"/>
</dbReference>
<dbReference type="RefSeq" id="WP_202747857.1">
    <property type="nucleotide sequence ID" value="NZ_JAESWC010000002.1"/>
</dbReference>
<feature type="domain" description="GGDEF" evidence="1">
    <location>
        <begin position="744"/>
        <end position="874"/>
    </location>
</feature>
<dbReference type="Gene3D" id="3.30.70.270">
    <property type="match status" value="1"/>
</dbReference>
<evidence type="ECO:0000313" key="3">
    <source>
        <dbReference type="Proteomes" id="UP000632377"/>
    </source>
</evidence>
<reference evidence="2 3" key="1">
    <citation type="submission" date="2021-01" db="EMBL/GenBank/DDBJ databases">
        <title>Genome public.</title>
        <authorList>
            <person name="Liu C."/>
            <person name="Sun Q."/>
        </authorList>
    </citation>
    <scope>NUCLEOTIDE SEQUENCE [LARGE SCALE GENOMIC DNA]</scope>
    <source>
        <strain evidence="2 3">YIM B02515</strain>
    </source>
</reference>
<accession>A0ABS1TA94</accession>
<evidence type="ECO:0000259" key="1">
    <source>
        <dbReference type="PROSITE" id="PS50887"/>
    </source>
</evidence>
<dbReference type="Gene3D" id="1.25.40.10">
    <property type="entry name" value="Tetratricopeptide repeat domain"/>
    <property type="match status" value="2"/>
</dbReference>
<proteinExistence type="predicted"/>
<dbReference type="Pfam" id="PF00990">
    <property type="entry name" value="GGDEF"/>
    <property type="match status" value="1"/>
</dbReference>
<dbReference type="SMART" id="SM00267">
    <property type="entry name" value="GGDEF"/>
    <property type="match status" value="1"/>
</dbReference>
<evidence type="ECO:0000313" key="2">
    <source>
        <dbReference type="EMBL" id="MBL4935254.1"/>
    </source>
</evidence>
<dbReference type="SUPFAM" id="SSF48452">
    <property type="entry name" value="TPR-like"/>
    <property type="match status" value="2"/>
</dbReference>
<keyword evidence="3" id="KW-1185">Reference proteome</keyword>
<sequence length="874" mass="101526">MINLKDGKLLLDEKLILHNGIKNVLENLVLNEHYILYFISPEVKLKSRIINDLIQKYEKDIPKELYSSLKLLALDFDSDEILRSISTELTENILTSIYAYYSKNRNLPLNILEFLLQYTKNNFNNRLIFLVNILLADYFLQEKNFDLAETHIKHCVEYINYNSSVNEYETMIVYIICGKYLEKTNDMFTSGADNYYILAKNIAENLKDEISLLSILSLLSYYYHNIGQREKSEEYAFNALSIAEKLKISELYFIVYKILSIIKSTAGEYSQASDYMKSTIESSKSIDSFSVIEKVKLKNSLGYTYFLQGDFSSSLEIHFDALNTLLMVPSASEILEEAVKTCDNLSLSFKMLGDFDNAVYFSKATVKIMEDCNFGNRIDIQNLCRQYTDLGITYGLFMNDYENALKYYNLARLHISNNDHFIKLSNIVMLEAYIKFASGNIAESYLCFSRASDLLISNGSGNIYVQSLLLLYYIAFSKKLKEYTNTLIKSAKVISQNYNLQSHFNFYTDLFINERCFKPINYVKNKYKLNLIFVLSQERRNSLKESKKANDFEIVQNFSNKISTIFSEDILYEEVKNMFNKYFLSKGIIMTKHAFETGISSKAYLHTETSNSKNEILGFFKNLIYDNNLILNSHGRNYDIFNFTNDDTINIKSMILYFIYDEINSTTYYFAIFNNKSSDWVYSKEDAEVGLILVKNLFLKLKTIQYTEKLKNNNFIDYSTGLYNAKYMWNKLDELLKLYKNMNADFSIGVLDLNDFKHINDTYGHFSGDEAIKYFSKILKLNIPSPNDIIRYGGDEFVIIFPRFSASEAEEYISKAKNLCSECPILLNGFQIYLDFSYGVGSCTNSFENSKALFEHVDKLMYNNKLANKRLNII</sequence>
<protein>
    <submittedName>
        <fullName evidence="2">Diguanylate cyclase</fullName>
    </submittedName>
</protein>
<name>A0ABS1TA94_9CLOT</name>
<dbReference type="Proteomes" id="UP000632377">
    <property type="component" value="Unassembled WGS sequence"/>
</dbReference>
<dbReference type="SUPFAM" id="SSF55073">
    <property type="entry name" value="Nucleotide cyclase"/>
    <property type="match status" value="1"/>
</dbReference>
<organism evidence="2 3">
    <name type="scientific">Clostridium rhizosphaerae</name>
    <dbReference type="NCBI Taxonomy" id="2803861"/>
    <lineage>
        <taxon>Bacteria</taxon>
        <taxon>Bacillati</taxon>
        <taxon>Bacillota</taxon>
        <taxon>Clostridia</taxon>
        <taxon>Eubacteriales</taxon>
        <taxon>Clostridiaceae</taxon>
        <taxon>Clostridium</taxon>
    </lineage>
</organism>
<dbReference type="PANTHER" id="PTHR45138">
    <property type="entry name" value="REGULATORY COMPONENTS OF SENSORY TRANSDUCTION SYSTEM"/>
    <property type="match status" value="1"/>
</dbReference>
<comment type="caution">
    <text evidence="2">The sequence shown here is derived from an EMBL/GenBank/DDBJ whole genome shotgun (WGS) entry which is preliminary data.</text>
</comment>
<dbReference type="EMBL" id="JAESWC010000002">
    <property type="protein sequence ID" value="MBL4935254.1"/>
    <property type="molecule type" value="Genomic_DNA"/>
</dbReference>
<dbReference type="NCBIfam" id="TIGR00254">
    <property type="entry name" value="GGDEF"/>
    <property type="match status" value="1"/>
</dbReference>
<dbReference type="InterPro" id="IPR011990">
    <property type="entry name" value="TPR-like_helical_dom_sf"/>
</dbReference>
<dbReference type="PANTHER" id="PTHR45138:SF9">
    <property type="entry name" value="DIGUANYLATE CYCLASE DGCM-RELATED"/>
    <property type="match status" value="1"/>
</dbReference>
<gene>
    <name evidence="2" type="ORF">JK636_05730</name>
</gene>
<dbReference type="InterPro" id="IPR050469">
    <property type="entry name" value="Diguanylate_Cyclase"/>
</dbReference>
<dbReference type="InterPro" id="IPR043128">
    <property type="entry name" value="Rev_trsase/Diguanyl_cyclase"/>
</dbReference>